<accession>A0ABC8RRH9</accession>
<dbReference type="Proteomes" id="UP001642360">
    <property type="component" value="Unassembled WGS sequence"/>
</dbReference>
<evidence type="ECO:0000256" key="1">
    <source>
        <dbReference type="SAM" id="Phobius"/>
    </source>
</evidence>
<name>A0ABC8RRH9_9AQUA</name>
<dbReference type="AlphaFoldDB" id="A0ABC8RRH9"/>
<keyword evidence="1" id="KW-1133">Transmembrane helix</keyword>
<keyword evidence="1" id="KW-0472">Membrane</keyword>
<keyword evidence="3" id="KW-1185">Reference proteome</keyword>
<proteinExistence type="predicted"/>
<reference evidence="2 3" key="1">
    <citation type="submission" date="2024-02" db="EMBL/GenBank/DDBJ databases">
        <authorList>
            <person name="Vignale AGUSTIN F."/>
            <person name="Sosa J E."/>
            <person name="Modenutti C."/>
        </authorList>
    </citation>
    <scope>NUCLEOTIDE SEQUENCE [LARGE SCALE GENOMIC DNA]</scope>
</reference>
<sequence length="84" mass="8828">MSSSAAAACHSSSGEDYEEKGKCKLFRKLQSLKATGTCSCKRIRGLVPSEFMLQWQMVVVIAPVGLTTVALAARKAAGGGNSSY</sequence>
<keyword evidence="1" id="KW-0812">Transmembrane</keyword>
<evidence type="ECO:0000313" key="3">
    <source>
        <dbReference type="Proteomes" id="UP001642360"/>
    </source>
</evidence>
<comment type="caution">
    <text evidence="2">The sequence shown here is derived from an EMBL/GenBank/DDBJ whole genome shotgun (WGS) entry which is preliminary data.</text>
</comment>
<dbReference type="EMBL" id="CAUOFW020001539">
    <property type="protein sequence ID" value="CAK9146160.1"/>
    <property type="molecule type" value="Genomic_DNA"/>
</dbReference>
<feature type="transmembrane region" description="Helical" evidence="1">
    <location>
        <begin position="53"/>
        <end position="73"/>
    </location>
</feature>
<protein>
    <submittedName>
        <fullName evidence="2">Uncharacterized protein</fullName>
    </submittedName>
</protein>
<organism evidence="2 3">
    <name type="scientific">Ilex paraguariensis</name>
    <name type="common">yerba mate</name>
    <dbReference type="NCBI Taxonomy" id="185542"/>
    <lineage>
        <taxon>Eukaryota</taxon>
        <taxon>Viridiplantae</taxon>
        <taxon>Streptophyta</taxon>
        <taxon>Embryophyta</taxon>
        <taxon>Tracheophyta</taxon>
        <taxon>Spermatophyta</taxon>
        <taxon>Magnoliopsida</taxon>
        <taxon>eudicotyledons</taxon>
        <taxon>Gunneridae</taxon>
        <taxon>Pentapetalae</taxon>
        <taxon>asterids</taxon>
        <taxon>campanulids</taxon>
        <taxon>Aquifoliales</taxon>
        <taxon>Aquifoliaceae</taxon>
        <taxon>Ilex</taxon>
    </lineage>
</organism>
<evidence type="ECO:0000313" key="2">
    <source>
        <dbReference type="EMBL" id="CAK9146160.1"/>
    </source>
</evidence>
<gene>
    <name evidence="2" type="ORF">ILEXP_LOCUS13990</name>
</gene>